<keyword evidence="3" id="KW-1185">Reference proteome</keyword>
<dbReference type="Proteomes" id="UP000000463">
    <property type="component" value="Segment"/>
</dbReference>
<keyword evidence="1" id="KW-0812">Transmembrane</keyword>
<proteinExistence type="predicted"/>
<keyword evidence="1" id="KW-1133">Transmembrane helix</keyword>
<feature type="transmembrane region" description="Helical" evidence="1">
    <location>
        <begin position="12"/>
        <end position="32"/>
    </location>
</feature>
<accession>K4JSP6</accession>
<dbReference type="KEGG" id="vg:13995209"/>
<organism evidence="2 3">
    <name type="scientific">Caulobacter phage CcrColossus</name>
    <dbReference type="NCBI Taxonomy" id="1211640"/>
    <lineage>
        <taxon>Viruses</taxon>
        <taxon>Duplodnaviria</taxon>
        <taxon>Heunggongvirae</taxon>
        <taxon>Uroviricota</taxon>
        <taxon>Caudoviricetes</taxon>
        <taxon>Jeanschmidtviridae</taxon>
        <taxon>Colossusvirus</taxon>
        <taxon>Colossusvirus colossus</taxon>
    </lineage>
</organism>
<sequence>MTRRSSSSSNVALWLGGAVILLIVGVIVYAIADRAGTPTKSGLARIDEIRYRPAYTSTSGSGSEKKTTHHQAEWKVDVVTLDGRDTVTRTWSPPAWMAEDGFVKASYSVGRFSHSVSISKLEPIK</sequence>
<dbReference type="RefSeq" id="YP_006988515.1">
    <property type="nucleotide sequence ID" value="NC_019406.1"/>
</dbReference>
<evidence type="ECO:0000313" key="2">
    <source>
        <dbReference type="EMBL" id="AFU88151.1"/>
    </source>
</evidence>
<gene>
    <name evidence="2" type="ORF">CcrColossus_gp281</name>
</gene>
<keyword evidence="1" id="KW-0472">Membrane</keyword>
<evidence type="ECO:0000313" key="3">
    <source>
        <dbReference type="Proteomes" id="UP000000463"/>
    </source>
</evidence>
<protein>
    <submittedName>
        <fullName evidence="2">Uncharacterized protein</fullName>
    </submittedName>
</protein>
<dbReference type="EMBL" id="JX100810">
    <property type="protein sequence ID" value="AFU88151.1"/>
    <property type="molecule type" value="Genomic_DNA"/>
</dbReference>
<dbReference type="GeneID" id="13995209"/>
<reference evidence="2 3" key="1">
    <citation type="journal article" date="2012" name="BMC Genomics">
        <title>The Caulobacter crescentus phage phiCbK: genomics of a canonical phage.</title>
        <authorList>
            <person name="Gill J.J."/>
            <person name="Berry J.D."/>
            <person name="Russell W.K."/>
            <person name="Lessor L."/>
            <person name="Escobar Garcia D.A."/>
            <person name="Hernandez D."/>
            <person name="Kane A."/>
            <person name="Keene J."/>
            <person name="Maddox M."/>
            <person name="Martin R."/>
            <person name="Mohan S."/>
            <person name="Thorn A.M."/>
            <person name="Russell D.H."/>
            <person name="Young R."/>
        </authorList>
    </citation>
    <scope>NUCLEOTIDE SEQUENCE [LARGE SCALE GENOMIC DNA]</scope>
</reference>
<evidence type="ECO:0000256" key="1">
    <source>
        <dbReference type="SAM" id="Phobius"/>
    </source>
</evidence>
<name>K4JSP6_9CAUD</name>